<dbReference type="InterPro" id="IPR027815">
    <property type="entry name" value="CSC1/OSCA1-like_cyt"/>
</dbReference>
<evidence type="ECO:0000256" key="11">
    <source>
        <dbReference type="SAM" id="Phobius"/>
    </source>
</evidence>
<feature type="transmembrane region" description="Helical" evidence="11">
    <location>
        <begin position="892"/>
        <end position="914"/>
    </location>
</feature>
<feature type="compositionally biased region" description="Basic and acidic residues" evidence="10">
    <location>
        <begin position="323"/>
        <end position="336"/>
    </location>
</feature>
<dbReference type="EMBL" id="DAKRPA010000272">
    <property type="protein sequence ID" value="DAZ94060.1"/>
    <property type="molecule type" value="Genomic_DNA"/>
</dbReference>
<evidence type="ECO:0000256" key="5">
    <source>
        <dbReference type="ARBA" id="ARBA00022692"/>
    </source>
</evidence>
<gene>
    <name evidence="16" type="ORF">N0F65_004327</name>
</gene>
<evidence type="ECO:0000313" key="16">
    <source>
        <dbReference type="EMBL" id="DAZ94060.1"/>
    </source>
</evidence>
<name>A0AAV2YJD2_9STRA</name>
<comment type="caution">
    <text evidence="16">The sequence shown here is derived from an EMBL/GenBank/DDBJ whole genome shotgun (WGS) entry which is preliminary data.</text>
</comment>
<dbReference type="Pfam" id="PF02714">
    <property type="entry name" value="RSN1_7TM"/>
    <property type="match status" value="1"/>
</dbReference>
<evidence type="ECO:0000259" key="13">
    <source>
        <dbReference type="Pfam" id="PF03775"/>
    </source>
</evidence>
<evidence type="ECO:0000256" key="2">
    <source>
        <dbReference type="ARBA" id="ARBA00007779"/>
    </source>
</evidence>
<feature type="transmembrane region" description="Helical" evidence="11">
    <location>
        <begin position="957"/>
        <end position="977"/>
    </location>
</feature>
<dbReference type="InterPro" id="IPR045122">
    <property type="entry name" value="Csc1-like"/>
</dbReference>
<keyword evidence="17" id="KW-1185">Reference proteome</keyword>
<evidence type="ECO:0000256" key="3">
    <source>
        <dbReference type="ARBA" id="ARBA00022448"/>
    </source>
</evidence>
<dbReference type="InterPro" id="IPR013033">
    <property type="entry name" value="MinC"/>
</dbReference>
<evidence type="ECO:0000259" key="14">
    <source>
        <dbReference type="Pfam" id="PF13967"/>
    </source>
</evidence>
<keyword evidence="9" id="KW-0131">Cell cycle</keyword>
<feature type="transmembrane region" description="Helical" evidence="11">
    <location>
        <begin position="624"/>
        <end position="643"/>
    </location>
</feature>
<feature type="domain" description="Septum formation inhibitor MinC C-terminal" evidence="13">
    <location>
        <begin position="1540"/>
        <end position="1643"/>
    </location>
</feature>
<accession>A0AAV2YJD2</accession>
<keyword evidence="5 11" id="KW-0812">Transmembrane</keyword>
<comment type="similarity">
    <text evidence="2">Belongs to the CSC1 (TC 1.A.17) family.</text>
</comment>
<evidence type="ECO:0000259" key="12">
    <source>
        <dbReference type="Pfam" id="PF02714"/>
    </source>
</evidence>
<feature type="compositionally biased region" description="Basic and acidic residues" evidence="10">
    <location>
        <begin position="1237"/>
        <end position="1251"/>
    </location>
</feature>
<dbReference type="InterPro" id="IPR005526">
    <property type="entry name" value="Septum_form_inhib_MinC_C"/>
</dbReference>
<comment type="subcellular location">
    <subcellularLocation>
        <location evidence="1">Membrane</location>
        <topology evidence="1">Multi-pass membrane protein</topology>
    </subcellularLocation>
</comment>
<keyword evidence="6 11" id="KW-1133">Transmembrane helix</keyword>
<organism evidence="16 17">
    <name type="scientific">Lagenidium giganteum</name>
    <dbReference type="NCBI Taxonomy" id="4803"/>
    <lineage>
        <taxon>Eukaryota</taxon>
        <taxon>Sar</taxon>
        <taxon>Stramenopiles</taxon>
        <taxon>Oomycota</taxon>
        <taxon>Peronosporomycetes</taxon>
        <taxon>Pythiales</taxon>
        <taxon>Pythiaceae</taxon>
    </lineage>
</organism>
<dbReference type="GO" id="GO:0000902">
    <property type="term" value="P:cell morphogenesis"/>
    <property type="evidence" value="ECO:0007669"/>
    <property type="project" value="InterPro"/>
</dbReference>
<keyword evidence="7 11" id="KW-0472">Membrane</keyword>
<sequence length="1648" mass="181261">MQDAAVDDTHAMMEGVDAPASDVGAPATASPPAAVEAAAGPRSSSDSGPAAMESATDSTMNTMTTTMTTASAASASTSVRQSAKMIEAQSVFQRVVKQELQELLGTGMDRNDAVKRLLHRIVQSTDEPTEVEVRRVMKQFQMNYDDAVRALIVKQEIGRLKRKGMDAFAAIEELTRKMQGHDHAEASDDMKNSSDDEEDNHIVSPPHSTGADEKTPTNGNEMTGALEPASDSMDGADSTAHEEQPECLSTSTAGSDGDGVDGQHCGSVGENNAPSDEERRESDDRTSMSLCQRIGNVSISSSLSPSSPQPSDSPRAGRKRREPTRSSSERTFDNDRTGSGSSAVRPSIAPNKKQKVCLEINDGYLSMKSATAVEATTAPNATAWATATAMALWNSGGSLAHGSGVRPGLGDAPWPSTPMPMPTRKHVSIWRTDYNATVARDNAMGWQGLGLVLVLNVCMFVVAFAIFQRYARSTRFSLYNFRSSSILSARKDSAFTLSQWVTLLWRTPIESTDVETQLGPESTFYLLYQLYTARFLAALSAVALCVLLPLYLVVGAAGNQLYVDPAASTVASSLAAATPTPTPTPSPVPSAVSPDGGSGALSERIKWWSFAHATIKTVPNESQYLWVPVVTVYLFTLAFVVLFRKLSNLSRVPSSSSPSSSSDADGQGHGHHHLTGMQPSALSARSLFVDRGLPKTLREERLLYILEQVFPGYVQDVAVVLNLSEFHAFQRKRKEQEAKYEREKLLDERKRNGEAISWSLRLLPGSMKFPYIHRMLRWRNKPFAEREQSIQAKIERLKHAERDSLQRIVQHNHGAGRAFIVFHNPRLRARFVRRVRNRSIMSILSRFPEQALPRLKRYVREIGVTRWHLSAAPEPDDIDWESVSFPFAKRTAVVLLINVVIILLLFLFTSPVAVTSALSSSSSYSNNAAKSLSDLVSSLSDYIETFSPQMAKMMVSYIPTLILVMINAVLLNGLQIAGRIQPIATDSAKERLILRTSAVYLIFNTLFVPSLAFVSIDAVWLYLRNDGQVLDMLGTLFLHNSGIFYVNYVLQRCFLGTAVNLLRVSEYAKFCWEKPRAVTAREHVEAVEAWPFFTGTQTAIQISMLTIVLTFSTVVPLILPCGALYMTMQHAVDKYSLLYVRPRIKGRGSIARTCTHATIISLLIYQAAMSGFFLVRGTKLQSSSVLLLLMVTYILSLWWYIRDKERAYVRTAKGHHSSGGGSRKCHHKHHHHHRRGGKDQSKDPVNEATNDREDEADNDRVPMEETSALLAFPTAHEAENSFKLKEESDHYREPAMRRYARSIHDADGHLDLKHLHLQYGSTWAEDAYFVPLPALCHFRMAIAAMRSKVLVRPLRACYSQEALLRRYEDRAASTAKPSQPQPELVGRWYLLPTLALTRTGVAGANATASTADSERRFLQARGVQTPIVLDMQQVSSDGSPHAQPIKKHELRAEIERLHNAGFVPVGITNASEDIKRMAATLRLPAFISTRAHVEVGAARAEAVSTVDEEHAFVTGTATATVQAPQSSVALNGNDEPPLVIHASVRSGQQVYAQNRSLVVLGSVNSGAEVLADGDIYVMGALKGRALAGIGGIANARIFCQSFDAELISIANHFTTCDDLDQEDQNELRLLKPTSITLEHDQLRFQSAT</sequence>
<dbReference type="Pfam" id="PF14703">
    <property type="entry name" value="PHM7_cyt"/>
    <property type="match status" value="1"/>
</dbReference>
<feature type="compositionally biased region" description="Low complexity" evidence="10">
    <location>
        <begin position="298"/>
        <end position="314"/>
    </location>
</feature>
<feature type="domain" description="CSC1/OSCA1-like N-terminal transmembrane" evidence="14">
    <location>
        <begin position="453"/>
        <end position="643"/>
    </location>
</feature>
<feature type="transmembrane region" description="Helical" evidence="11">
    <location>
        <begin position="444"/>
        <end position="467"/>
    </location>
</feature>
<dbReference type="SUPFAM" id="SSF63848">
    <property type="entry name" value="Cell-division inhibitor MinC, C-terminal domain"/>
    <property type="match status" value="1"/>
</dbReference>
<dbReference type="InterPro" id="IPR032880">
    <property type="entry name" value="CSC1/OSCA1-like_N"/>
</dbReference>
<dbReference type="GO" id="GO:0005886">
    <property type="term" value="C:plasma membrane"/>
    <property type="evidence" value="ECO:0007669"/>
    <property type="project" value="TreeGrafter"/>
</dbReference>
<evidence type="ECO:0000256" key="10">
    <source>
        <dbReference type="SAM" id="MobiDB-lite"/>
    </source>
</evidence>
<feature type="compositionally biased region" description="Basic residues" evidence="10">
    <location>
        <begin position="1223"/>
        <end position="1236"/>
    </location>
</feature>
<feature type="region of interest" description="Disordered" evidence="10">
    <location>
        <begin position="576"/>
        <end position="597"/>
    </location>
</feature>
<feature type="region of interest" description="Disordered" evidence="10">
    <location>
        <begin position="179"/>
        <end position="348"/>
    </location>
</feature>
<evidence type="ECO:0000256" key="7">
    <source>
        <dbReference type="ARBA" id="ARBA00023136"/>
    </source>
</evidence>
<evidence type="ECO:0000256" key="6">
    <source>
        <dbReference type="ARBA" id="ARBA00022989"/>
    </source>
</evidence>
<feature type="region of interest" description="Disordered" evidence="10">
    <location>
        <begin position="650"/>
        <end position="676"/>
    </location>
</feature>
<evidence type="ECO:0000313" key="17">
    <source>
        <dbReference type="Proteomes" id="UP001146120"/>
    </source>
</evidence>
<dbReference type="GO" id="GO:0005227">
    <property type="term" value="F:calcium-activated cation channel activity"/>
    <property type="evidence" value="ECO:0007669"/>
    <property type="project" value="InterPro"/>
</dbReference>
<feature type="transmembrane region" description="Helical" evidence="11">
    <location>
        <begin position="1180"/>
        <end position="1201"/>
    </location>
</feature>
<dbReference type="Proteomes" id="UP001146120">
    <property type="component" value="Unassembled WGS sequence"/>
</dbReference>
<dbReference type="GO" id="GO:0051726">
    <property type="term" value="P:regulation of cell cycle"/>
    <property type="evidence" value="ECO:0007669"/>
    <property type="project" value="InterPro"/>
</dbReference>
<feature type="compositionally biased region" description="Basic and acidic residues" evidence="10">
    <location>
        <begin position="276"/>
        <end position="286"/>
    </location>
</feature>
<evidence type="ECO:0008006" key="18">
    <source>
        <dbReference type="Google" id="ProtNLM"/>
    </source>
</evidence>
<dbReference type="InterPro" id="IPR036145">
    <property type="entry name" value="MinC_C_sf"/>
</dbReference>
<keyword evidence="4" id="KW-0132">Cell division</keyword>
<feature type="region of interest" description="Disordered" evidence="10">
    <location>
        <begin position="1212"/>
        <end position="1260"/>
    </location>
</feature>
<feature type="compositionally biased region" description="Low complexity" evidence="10">
    <location>
        <begin position="25"/>
        <end position="41"/>
    </location>
</feature>
<feature type="transmembrane region" description="Helical" evidence="11">
    <location>
        <begin position="535"/>
        <end position="554"/>
    </location>
</feature>
<dbReference type="HAMAP" id="MF_00267">
    <property type="entry name" value="MinC"/>
    <property type="match status" value="1"/>
</dbReference>
<reference evidence="16" key="2">
    <citation type="journal article" date="2023" name="Microbiol Resour">
        <title>Decontamination and Annotation of the Draft Genome Sequence of the Oomycete Lagenidium giganteum ARSEF 373.</title>
        <authorList>
            <person name="Morgan W.R."/>
            <person name="Tartar A."/>
        </authorList>
    </citation>
    <scope>NUCLEOTIDE SEQUENCE</scope>
    <source>
        <strain evidence="16">ARSEF 373</strain>
    </source>
</reference>
<feature type="compositionally biased region" description="Basic and acidic residues" evidence="10">
    <location>
        <begin position="179"/>
        <end position="194"/>
    </location>
</feature>
<dbReference type="Pfam" id="PF13967">
    <property type="entry name" value="RSN1_TM"/>
    <property type="match status" value="1"/>
</dbReference>
<evidence type="ECO:0000256" key="9">
    <source>
        <dbReference type="ARBA" id="ARBA00023306"/>
    </source>
</evidence>
<feature type="domain" description="CSC1/OSCA1-like cytosolic" evidence="15">
    <location>
        <begin position="691"/>
        <end position="881"/>
    </location>
</feature>
<dbReference type="PANTHER" id="PTHR13018:SF5">
    <property type="entry name" value="RE44586P"/>
    <property type="match status" value="1"/>
</dbReference>
<reference evidence="16" key="1">
    <citation type="submission" date="2022-11" db="EMBL/GenBank/DDBJ databases">
        <authorList>
            <person name="Morgan W.R."/>
            <person name="Tartar A."/>
        </authorList>
    </citation>
    <scope>NUCLEOTIDE SEQUENCE</scope>
    <source>
        <strain evidence="16">ARSEF 373</strain>
    </source>
</reference>
<dbReference type="GO" id="GO:0051301">
    <property type="term" value="P:cell division"/>
    <property type="evidence" value="ECO:0007669"/>
    <property type="project" value="UniProtKB-KW"/>
</dbReference>
<feature type="domain" description="CSC1/OSCA1-like 7TM region" evidence="12">
    <location>
        <begin position="895"/>
        <end position="1173"/>
    </location>
</feature>
<proteinExistence type="inferred from homology"/>
<evidence type="ECO:0000259" key="15">
    <source>
        <dbReference type="Pfam" id="PF14703"/>
    </source>
</evidence>
<protein>
    <recommendedName>
        <fullName evidence="18">Septum formation inhibitor MinC C-terminal domain-containing protein</fullName>
    </recommendedName>
</protein>
<feature type="compositionally biased region" description="Low complexity" evidence="10">
    <location>
        <begin position="653"/>
        <end position="662"/>
    </location>
</feature>
<dbReference type="InterPro" id="IPR016098">
    <property type="entry name" value="CAP/MinC_C"/>
</dbReference>
<feature type="transmembrane region" description="Helical" evidence="11">
    <location>
        <begin position="998"/>
        <end position="1023"/>
    </location>
</feature>
<evidence type="ECO:0000256" key="1">
    <source>
        <dbReference type="ARBA" id="ARBA00004141"/>
    </source>
</evidence>
<dbReference type="NCBIfam" id="TIGR01222">
    <property type="entry name" value="minC"/>
    <property type="match status" value="1"/>
</dbReference>
<dbReference type="PANTHER" id="PTHR13018">
    <property type="entry name" value="PROBABLE MEMBRANE PROTEIN DUF221-RELATED"/>
    <property type="match status" value="1"/>
</dbReference>
<feature type="transmembrane region" description="Helical" evidence="11">
    <location>
        <begin position="1100"/>
        <end position="1128"/>
    </location>
</feature>
<dbReference type="InterPro" id="IPR003864">
    <property type="entry name" value="CSC1/OSCA1-like_7TM"/>
</dbReference>
<feature type="transmembrane region" description="Helical" evidence="11">
    <location>
        <begin position="1149"/>
        <end position="1168"/>
    </location>
</feature>
<keyword evidence="3" id="KW-0813">Transport</keyword>
<evidence type="ECO:0000256" key="8">
    <source>
        <dbReference type="ARBA" id="ARBA00023210"/>
    </source>
</evidence>
<dbReference type="Gene3D" id="2.160.20.70">
    <property type="match status" value="1"/>
</dbReference>
<dbReference type="Pfam" id="PF03775">
    <property type="entry name" value="MinC_C"/>
    <property type="match status" value="1"/>
</dbReference>
<feature type="region of interest" description="Disordered" evidence="10">
    <location>
        <begin position="1"/>
        <end position="56"/>
    </location>
</feature>
<evidence type="ECO:0000256" key="4">
    <source>
        <dbReference type="ARBA" id="ARBA00022618"/>
    </source>
</evidence>
<keyword evidence="8" id="KW-0717">Septation</keyword>